<dbReference type="OrthoDB" id="10070851at2759"/>
<evidence type="ECO:0000313" key="2">
    <source>
        <dbReference type="EMBL" id="QQP55928.1"/>
    </source>
</evidence>
<evidence type="ECO:0000313" key="3">
    <source>
        <dbReference type="Proteomes" id="UP000595437"/>
    </source>
</evidence>
<reference evidence="3" key="1">
    <citation type="submission" date="2021-01" db="EMBL/GenBank/DDBJ databases">
        <title>Caligus Genome Assembly.</title>
        <authorList>
            <person name="Gallardo-Escarate C."/>
        </authorList>
    </citation>
    <scope>NUCLEOTIDE SEQUENCE [LARGE SCALE GENOMIC DNA]</scope>
</reference>
<proteinExistence type="predicted"/>
<accession>A0A7T8KHK1</accession>
<dbReference type="EMBL" id="CP045890">
    <property type="protein sequence ID" value="QQP55928.1"/>
    <property type="molecule type" value="Genomic_DNA"/>
</dbReference>
<gene>
    <name evidence="2" type="ORF">FKW44_000422</name>
</gene>
<dbReference type="InterPro" id="IPR011993">
    <property type="entry name" value="PH-like_dom_sf"/>
</dbReference>
<feature type="domain" description="PH" evidence="1">
    <location>
        <begin position="40"/>
        <end position="66"/>
    </location>
</feature>
<dbReference type="SUPFAM" id="SSF50729">
    <property type="entry name" value="PH domain-like"/>
    <property type="match status" value="1"/>
</dbReference>
<feature type="non-terminal residue" evidence="2">
    <location>
        <position position="66"/>
    </location>
</feature>
<dbReference type="AlphaFoldDB" id="A0A7T8KHK1"/>
<dbReference type="Proteomes" id="UP000595437">
    <property type="component" value="Chromosome 1"/>
</dbReference>
<dbReference type="InterPro" id="IPR001849">
    <property type="entry name" value="PH_domain"/>
</dbReference>
<dbReference type="PROSITE" id="PS50003">
    <property type="entry name" value="PH_DOMAIN"/>
    <property type="match status" value="1"/>
</dbReference>
<evidence type="ECO:0000259" key="1">
    <source>
        <dbReference type="PROSITE" id="PS50003"/>
    </source>
</evidence>
<protein>
    <recommendedName>
        <fullName evidence="1">PH domain-containing protein</fullName>
    </recommendedName>
</protein>
<name>A0A7T8KHK1_CALRO</name>
<dbReference type="Gene3D" id="2.30.29.30">
    <property type="entry name" value="Pleckstrin-homology domain (PH domain)/Phosphotyrosine-binding domain (PTB)"/>
    <property type="match status" value="1"/>
</dbReference>
<keyword evidence="3" id="KW-1185">Reference proteome</keyword>
<sequence length="66" mass="7733">MKSRTSSLERELEKRHAFAATAGETALGTAEDLLPPQLPTFKIEGYLFKRGQNAFRTWNRRWFYIQ</sequence>
<organism evidence="2 3">
    <name type="scientific">Caligus rogercresseyi</name>
    <name type="common">Sea louse</name>
    <dbReference type="NCBI Taxonomy" id="217165"/>
    <lineage>
        <taxon>Eukaryota</taxon>
        <taxon>Metazoa</taxon>
        <taxon>Ecdysozoa</taxon>
        <taxon>Arthropoda</taxon>
        <taxon>Crustacea</taxon>
        <taxon>Multicrustacea</taxon>
        <taxon>Hexanauplia</taxon>
        <taxon>Copepoda</taxon>
        <taxon>Siphonostomatoida</taxon>
        <taxon>Caligidae</taxon>
        <taxon>Caligus</taxon>
    </lineage>
</organism>